<feature type="transmembrane region" description="Helical" evidence="2">
    <location>
        <begin position="233"/>
        <end position="252"/>
    </location>
</feature>
<proteinExistence type="predicted"/>
<keyword evidence="2" id="KW-0472">Membrane</keyword>
<evidence type="ECO:0000256" key="2">
    <source>
        <dbReference type="SAM" id="Phobius"/>
    </source>
</evidence>
<keyword evidence="4" id="KW-1185">Reference proteome</keyword>
<evidence type="ECO:0000313" key="4">
    <source>
        <dbReference type="Proteomes" id="UP000660262"/>
    </source>
</evidence>
<name>A0A830H6B0_9CHLO</name>
<gene>
    <name evidence="3" type="ORF">PPROV_000033600</name>
</gene>
<feature type="transmembrane region" description="Helical" evidence="2">
    <location>
        <begin position="502"/>
        <end position="520"/>
    </location>
</feature>
<protein>
    <submittedName>
        <fullName evidence="3">Uncharacterized protein</fullName>
    </submittedName>
</protein>
<comment type="caution">
    <text evidence="3">The sequence shown here is derived from an EMBL/GenBank/DDBJ whole genome shotgun (WGS) entry which is preliminary data.</text>
</comment>
<feature type="region of interest" description="Disordered" evidence="1">
    <location>
        <begin position="101"/>
        <end position="122"/>
    </location>
</feature>
<sequence length="593" mass="67302">MMRWVWRFFRGSGRRASSSSDGSLFFDQRRERDLRDNVCRDHLLDEGRRLFDDHALFPEEGIHMHEMYRALQKGSLHLSNMMESADLHNLCVAVLEAANSTNDNKKNNDSDNNNNSRRRRHQAIDRETFATLYVDMILQLELLPKRDKPPRPHLVIANTTTAADDDATTTTTSTHQAKSFQYKMDSLARYIDECDSLGWKITRYRERHLVELGWLRMVTGTVLMRTGLWQQMLFALGTAALTTAITVLTLLACNVGTDRAGSCRGGDGRSTLQLSSLKKLDVGRMMASETILGLIMGLFVEKAVKIWWCLRLDQLQGLFNIICSMVLRAAIYFPHANNSSDAHARLTILRYGCASIALLFKDARELDCWTTGEYATYQINNIDFAAEGLLTSEEVERLRAMPTGAGSRSQVIFVWLASFFTKLCLDGKLPMPLENQNEMLRSCEEARNKIGEIMATVSMQYPLEYTHLVVLMYKTAILLLAVETGLILGFSGCAPDGDRNDFWLYLCTRSLLLVAIPVVYQGLGMIRNMIQNPFVPTSATSYSWKVFHARVANEARSLLLAGRRPPYVPRERKFPANLPPQYIERQISSAMYE</sequence>
<dbReference type="AlphaFoldDB" id="A0A830H6B0"/>
<organism evidence="3 4">
    <name type="scientific">Pycnococcus provasolii</name>
    <dbReference type="NCBI Taxonomy" id="41880"/>
    <lineage>
        <taxon>Eukaryota</taxon>
        <taxon>Viridiplantae</taxon>
        <taxon>Chlorophyta</taxon>
        <taxon>Pseudoscourfieldiophyceae</taxon>
        <taxon>Pseudoscourfieldiales</taxon>
        <taxon>Pycnococcaceae</taxon>
        <taxon>Pycnococcus</taxon>
    </lineage>
</organism>
<feature type="transmembrane region" description="Helical" evidence="2">
    <location>
        <begin position="468"/>
        <end position="490"/>
    </location>
</feature>
<dbReference type="OrthoDB" id="201595at2759"/>
<dbReference type="InterPro" id="IPR021134">
    <property type="entry name" value="Bestrophin-like"/>
</dbReference>
<dbReference type="Pfam" id="PF01062">
    <property type="entry name" value="Bestrophin"/>
    <property type="match status" value="1"/>
</dbReference>
<keyword evidence="2" id="KW-1133">Transmembrane helix</keyword>
<dbReference type="EMBL" id="BNJQ01000001">
    <property type="protein sequence ID" value="GHP01580.1"/>
    <property type="molecule type" value="Genomic_DNA"/>
</dbReference>
<evidence type="ECO:0000256" key="1">
    <source>
        <dbReference type="SAM" id="MobiDB-lite"/>
    </source>
</evidence>
<keyword evidence="2" id="KW-0812">Transmembrane</keyword>
<accession>A0A830H6B0</accession>
<dbReference type="Proteomes" id="UP000660262">
    <property type="component" value="Unassembled WGS sequence"/>
</dbReference>
<dbReference type="GO" id="GO:0005254">
    <property type="term" value="F:chloride channel activity"/>
    <property type="evidence" value="ECO:0007669"/>
    <property type="project" value="InterPro"/>
</dbReference>
<evidence type="ECO:0000313" key="3">
    <source>
        <dbReference type="EMBL" id="GHP01580.1"/>
    </source>
</evidence>
<reference evidence="3" key="1">
    <citation type="submission" date="2020-10" db="EMBL/GenBank/DDBJ databases">
        <title>Unveiling of a novel bifunctional photoreceptor, Dualchrome1, isolated from a cosmopolitan green alga.</title>
        <authorList>
            <person name="Suzuki S."/>
            <person name="Kawachi M."/>
        </authorList>
    </citation>
    <scope>NUCLEOTIDE SEQUENCE</scope>
    <source>
        <strain evidence="3">NIES 2893</strain>
    </source>
</reference>